<reference evidence="3" key="1">
    <citation type="journal article" date="2023" name="Genes Genomics">
        <title>Genomic insights of Leclercia adecarboxylata strains linked to an outbreak in public hospitals in Mexico.</title>
        <authorList>
            <person name="Barrios-Villa E."/>
            <person name="Pacheco-Flores B."/>
            <person name="Lozano-Zarain P."/>
            <person name="Del Campo-Ortega R."/>
            <person name="de Jesus Ascencio-Montiel I."/>
            <person name="Gonzalez-Leon M."/>
            <person name="Camorlinga-Ponce M."/>
            <person name="Gaytan Cervantes F.J."/>
            <person name="Gonzalez Torres C."/>
            <person name="Aguilar E."/>
            <person name="Gonzalez Ibarra J."/>
            <person name="Torres Lopez F.J."/>
            <person name="Rosas-Vargas H."/>
            <person name="Gonzalez-Bonilla C.R."/>
            <person name="Del Carmen Rocha-Gracia R."/>
        </authorList>
    </citation>
    <scope>NUCLEOTIDE SEQUENCE</scope>
    <source>
        <strain evidence="3">Lac40</strain>
    </source>
</reference>
<sequence>MSVKVKGWERKRGTKNKSPSAKAVHAQQTGVCAQCLENGQKKENEQTTPFSRKLLNYALLVILLVWLFLYLGCKPHINEYLGYPENPDKVVNAVGLFRAWLNVGMVTIVIFFTYWDRWEVFKEAISNNIEDAAFKKRANALFIPFALAVIPFTTALSDLAALLPIHNYAYHLLMAFLILLIVTDGLVTGNLVRKYSNKSVKETFSNHFWIFLFTIFLWFVMTVILSFPLSI</sequence>
<protein>
    <submittedName>
        <fullName evidence="3">Uncharacterized protein</fullName>
    </submittedName>
</protein>
<feature type="compositionally biased region" description="Basic and acidic residues" evidence="1">
    <location>
        <begin position="1"/>
        <end position="11"/>
    </location>
</feature>
<name>A0A9X3YCY3_9ENTR</name>
<evidence type="ECO:0000313" key="3">
    <source>
        <dbReference type="EMBL" id="MDC6639764.1"/>
    </source>
</evidence>
<dbReference type="Proteomes" id="UP001149314">
    <property type="component" value="Unassembled WGS sequence"/>
</dbReference>
<feature type="transmembrane region" description="Helical" evidence="2">
    <location>
        <begin position="54"/>
        <end position="71"/>
    </location>
</feature>
<feature type="transmembrane region" description="Helical" evidence="2">
    <location>
        <begin position="91"/>
        <end position="115"/>
    </location>
</feature>
<evidence type="ECO:0000256" key="2">
    <source>
        <dbReference type="SAM" id="Phobius"/>
    </source>
</evidence>
<proteinExistence type="predicted"/>
<keyword evidence="2" id="KW-0812">Transmembrane</keyword>
<evidence type="ECO:0000256" key="1">
    <source>
        <dbReference type="SAM" id="MobiDB-lite"/>
    </source>
</evidence>
<gene>
    <name evidence="3" type="ORF">OEZ79_16095</name>
</gene>
<accession>A0A9X3YCY3</accession>
<comment type="caution">
    <text evidence="3">The sequence shown here is derived from an EMBL/GenBank/DDBJ whole genome shotgun (WGS) entry which is preliminary data.</text>
</comment>
<organism evidence="3 4">
    <name type="scientific">Leclercia adecarboxylata</name>
    <dbReference type="NCBI Taxonomy" id="83655"/>
    <lineage>
        <taxon>Bacteria</taxon>
        <taxon>Pseudomonadati</taxon>
        <taxon>Pseudomonadota</taxon>
        <taxon>Gammaproteobacteria</taxon>
        <taxon>Enterobacterales</taxon>
        <taxon>Enterobacteriaceae</taxon>
        <taxon>Leclercia</taxon>
    </lineage>
</organism>
<keyword evidence="2" id="KW-0472">Membrane</keyword>
<feature type="transmembrane region" description="Helical" evidence="2">
    <location>
        <begin position="208"/>
        <end position="229"/>
    </location>
</feature>
<feature type="transmembrane region" description="Helical" evidence="2">
    <location>
        <begin position="141"/>
        <end position="162"/>
    </location>
</feature>
<evidence type="ECO:0000313" key="4">
    <source>
        <dbReference type="Proteomes" id="UP001149314"/>
    </source>
</evidence>
<keyword evidence="2" id="KW-1133">Transmembrane helix</keyword>
<dbReference type="RefSeq" id="WP_144839259.1">
    <property type="nucleotide sequence ID" value="NZ_CP060824.1"/>
</dbReference>
<dbReference type="EMBL" id="JAOURS010000017">
    <property type="protein sequence ID" value="MDC6639764.1"/>
    <property type="molecule type" value="Genomic_DNA"/>
</dbReference>
<feature type="transmembrane region" description="Helical" evidence="2">
    <location>
        <begin position="168"/>
        <end position="187"/>
    </location>
</feature>
<feature type="region of interest" description="Disordered" evidence="1">
    <location>
        <begin position="1"/>
        <end position="25"/>
    </location>
</feature>
<dbReference type="AlphaFoldDB" id="A0A9X3YCY3"/>